<comment type="caution">
    <text evidence="1">The sequence shown here is derived from an EMBL/GenBank/DDBJ whole genome shotgun (WGS) entry which is preliminary data.</text>
</comment>
<evidence type="ECO:0000313" key="1">
    <source>
        <dbReference type="EMBL" id="KAK3213415.1"/>
    </source>
</evidence>
<sequence length="156" mass="17396">MKVLLLHSLNYNVSLEWIELTSCIIFFNQFSYGRNLLAVSTKIKSFWHLSMVTSQACSNLQCLFTELHLHVTSSFLLTSSPSILAKRLGLANDFLGNHQSETPLSTLPYFSPIASLLLSIWGSVASLTTANEFPENLPIWKLKFVCCSSNAEAMFG</sequence>
<gene>
    <name evidence="1" type="ORF">Dsin_018121</name>
</gene>
<protein>
    <submittedName>
        <fullName evidence="1">Uncharacterized protein</fullName>
    </submittedName>
</protein>
<evidence type="ECO:0000313" key="2">
    <source>
        <dbReference type="Proteomes" id="UP001281410"/>
    </source>
</evidence>
<dbReference type="AlphaFoldDB" id="A0AAE0AHN8"/>
<organism evidence="1 2">
    <name type="scientific">Dipteronia sinensis</name>
    <dbReference type="NCBI Taxonomy" id="43782"/>
    <lineage>
        <taxon>Eukaryota</taxon>
        <taxon>Viridiplantae</taxon>
        <taxon>Streptophyta</taxon>
        <taxon>Embryophyta</taxon>
        <taxon>Tracheophyta</taxon>
        <taxon>Spermatophyta</taxon>
        <taxon>Magnoliopsida</taxon>
        <taxon>eudicotyledons</taxon>
        <taxon>Gunneridae</taxon>
        <taxon>Pentapetalae</taxon>
        <taxon>rosids</taxon>
        <taxon>malvids</taxon>
        <taxon>Sapindales</taxon>
        <taxon>Sapindaceae</taxon>
        <taxon>Hippocastanoideae</taxon>
        <taxon>Acereae</taxon>
        <taxon>Dipteronia</taxon>
    </lineage>
</organism>
<name>A0AAE0AHN8_9ROSI</name>
<keyword evidence="2" id="KW-1185">Reference proteome</keyword>
<reference evidence="1" key="1">
    <citation type="journal article" date="2023" name="Plant J.">
        <title>Genome sequences and population genomics provide insights into the demographic history, inbreeding, and mutation load of two 'living fossil' tree species of Dipteronia.</title>
        <authorList>
            <person name="Feng Y."/>
            <person name="Comes H.P."/>
            <person name="Chen J."/>
            <person name="Zhu S."/>
            <person name="Lu R."/>
            <person name="Zhang X."/>
            <person name="Li P."/>
            <person name="Qiu J."/>
            <person name="Olsen K.M."/>
            <person name="Qiu Y."/>
        </authorList>
    </citation>
    <scope>NUCLEOTIDE SEQUENCE</scope>
    <source>
        <strain evidence="1">NBL</strain>
    </source>
</reference>
<proteinExistence type="predicted"/>
<accession>A0AAE0AHN8</accession>
<dbReference type="Proteomes" id="UP001281410">
    <property type="component" value="Unassembled WGS sequence"/>
</dbReference>
<dbReference type="EMBL" id="JANJYJ010000005">
    <property type="protein sequence ID" value="KAK3213415.1"/>
    <property type="molecule type" value="Genomic_DNA"/>
</dbReference>